<dbReference type="PANTHER" id="PTHR43434">
    <property type="entry name" value="PHOSPHOGLYCOLATE PHOSPHATASE"/>
    <property type="match status" value="1"/>
</dbReference>
<dbReference type="InterPro" id="IPR036412">
    <property type="entry name" value="HAD-like_sf"/>
</dbReference>
<dbReference type="SFLD" id="SFLDS00003">
    <property type="entry name" value="Haloacid_Dehalogenase"/>
    <property type="match status" value="1"/>
</dbReference>
<dbReference type="GO" id="GO:0005829">
    <property type="term" value="C:cytosol"/>
    <property type="evidence" value="ECO:0007669"/>
    <property type="project" value="TreeGrafter"/>
</dbReference>
<dbReference type="Pfam" id="PF13419">
    <property type="entry name" value="HAD_2"/>
    <property type="match status" value="1"/>
</dbReference>
<sequence length="222" mass="25610">MFVTTGIHAEMLKLVIFDCDGVLFDSREANRAYYNHLLARFNCPPMDEDELDYVHTHNVTASVAHIFRRHHQVDRDVVDRFRTELDYSPFLNSMIMAPDLLEFLRLIKPRYHTAISTNRTSTMPMILDIFKLRPWFEQVVTALDTPRPKPAPDGLHMILNHFGVTVGEAIYIGDSEVDREHTASLGMELIAFRNPGLAAEYHVDRFMAIPGLQPFRQPEKTE</sequence>
<organism evidence="1">
    <name type="scientific">hydrothermal vent metagenome</name>
    <dbReference type="NCBI Taxonomy" id="652676"/>
    <lineage>
        <taxon>unclassified sequences</taxon>
        <taxon>metagenomes</taxon>
        <taxon>ecological metagenomes</taxon>
    </lineage>
</organism>
<dbReference type="GO" id="GO:0006281">
    <property type="term" value="P:DNA repair"/>
    <property type="evidence" value="ECO:0007669"/>
    <property type="project" value="TreeGrafter"/>
</dbReference>
<dbReference type="InterPro" id="IPR050155">
    <property type="entry name" value="HAD-like_hydrolase_sf"/>
</dbReference>
<dbReference type="SUPFAM" id="SSF56784">
    <property type="entry name" value="HAD-like"/>
    <property type="match status" value="1"/>
</dbReference>
<dbReference type="EMBL" id="UOEY01000063">
    <property type="protein sequence ID" value="VAW38648.1"/>
    <property type="molecule type" value="Genomic_DNA"/>
</dbReference>
<dbReference type="InterPro" id="IPR023198">
    <property type="entry name" value="PGP-like_dom2"/>
</dbReference>
<name>A0A3B0V523_9ZZZZ</name>
<dbReference type="PANTHER" id="PTHR43434:SF1">
    <property type="entry name" value="PHOSPHOGLYCOLATE PHOSPHATASE"/>
    <property type="match status" value="1"/>
</dbReference>
<dbReference type="SFLD" id="SFLDG01129">
    <property type="entry name" value="C1.5:_HAD__Beta-PGM__Phosphata"/>
    <property type="match status" value="1"/>
</dbReference>
<proteinExistence type="predicted"/>
<dbReference type="Gene3D" id="3.40.50.1000">
    <property type="entry name" value="HAD superfamily/HAD-like"/>
    <property type="match status" value="1"/>
</dbReference>
<dbReference type="Gene3D" id="1.10.150.240">
    <property type="entry name" value="Putative phosphatase, domain 2"/>
    <property type="match status" value="1"/>
</dbReference>
<gene>
    <name evidence="1" type="ORF">MNBD_DELTA04-87</name>
</gene>
<dbReference type="InterPro" id="IPR023214">
    <property type="entry name" value="HAD_sf"/>
</dbReference>
<protein>
    <submittedName>
        <fullName evidence="1">Haloacid dehalogenase domain protein hydrolase</fullName>
    </submittedName>
</protein>
<reference evidence="1" key="1">
    <citation type="submission" date="2018-06" db="EMBL/GenBank/DDBJ databases">
        <authorList>
            <person name="Zhirakovskaya E."/>
        </authorList>
    </citation>
    <scope>NUCLEOTIDE SEQUENCE</scope>
</reference>
<accession>A0A3B0V523</accession>
<dbReference type="AlphaFoldDB" id="A0A3B0V523"/>
<dbReference type="InterPro" id="IPR041492">
    <property type="entry name" value="HAD_2"/>
</dbReference>
<evidence type="ECO:0000313" key="1">
    <source>
        <dbReference type="EMBL" id="VAW38648.1"/>
    </source>
</evidence>
<dbReference type="GO" id="GO:0008967">
    <property type="term" value="F:phosphoglycolate phosphatase activity"/>
    <property type="evidence" value="ECO:0007669"/>
    <property type="project" value="TreeGrafter"/>
</dbReference>
<keyword evidence="1" id="KW-0378">Hydrolase</keyword>